<dbReference type="InterPro" id="IPR003439">
    <property type="entry name" value="ABC_transporter-like_ATP-bd"/>
</dbReference>
<reference evidence="4" key="1">
    <citation type="submission" date="2023-07" db="EMBL/GenBank/DDBJ databases">
        <title>Sequencing the genomes of 1000 actinobacteria strains.</title>
        <authorList>
            <person name="Klenk H.-P."/>
        </authorList>
    </citation>
    <scope>NUCLEOTIDE SEQUENCE</scope>
    <source>
        <strain evidence="4">DSM 107476</strain>
    </source>
</reference>
<comment type="caution">
    <text evidence="4">The sequence shown here is derived from an EMBL/GenBank/DDBJ whole genome shotgun (WGS) entry which is preliminary data.</text>
</comment>
<keyword evidence="2 4" id="KW-0067">ATP-binding</keyword>
<dbReference type="InterPro" id="IPR027417">
    <property type="entry name" value="P-loop_NTPase"/>
</dbReference>
<dbReference type="Pfam" id="PF00005">
    <property type="entry name" value="ABC_tran"/>
    <property type="match status" value="1"/>
</dbReference>
<dbReference type="PROSITE" id="PS00211">
    <property type="entry name" value="ABC_TRANSPORTER_1"/>
    <property type="match status" value="1"/>
</dbReference>
<proteinExistence type="predicted"/>
<gene>
    <name evidence="4" type="ORF">J2S39_000313</name>
</gene>
<name>A0ABU1ZUM9_9CORY</name>
<dbReference type="PANTHER" id="PTHR43038:SF3">
    <property type="entry name" value="ABC TRANSPORTER G FAMILY MEMBER 20 ISOFORM X1"/>
    <property type="match status" value="1"/>
</dbReference>
<dbReference type="RefSeq" id="WP_290197630.1">
    <property type="nucleotide sequence ID" value="NZ_CP047654.1"/>
</dbReference>
<keyword evidence="1" id="KW-0547">Nucleotide-binding</keyword>
<evidence type="ECO:0000256" key="2">
    <source>
        <dbReference type="ARBA" id="ARBA00022840"/>
    </source>
</evidence>
<protein>
    <submittedName>
        <fullName evidence="4">ABC-2 type transport system ATP-binding protein</fullName>
    </submittedName>
</protein>
<dbReference type="PANTHER" id="PTHR43038">
    <property type="entry name" value="ATP-BINDING CASSETTE, SUB-FAMILY H, MEMBER 1"/>
    <property type="match status" value="1"/>
</dbReference>
<dbReference type="InterPro" id="IPR017871">
    <property type="entry name" value="ABC_transporter-like_CS"/>
</dbReference>
<dbReference type="SMART" id="SM00382">
    <property type="entry name" value="AAA"/>
    <property type="match status" value="1"/>
</dbReference>
<dbReference type="GO" id="GO:0005524">
    <property type="term" value="F:ATP binding"/>
    <property type="evidence" value="ECO:0007669"/>
    <property type="project" value="UniProtKB-KW"/>
</dbReference>
<evidence type="ECO:0000313" key="4">
    <source>
        <dbReference type="EMBL" id="MDR7328637.1"/>
    </source>
</evidence>
<evidence type="ECO:0000256" key="1">
    <source>
        <dbReference type="ARBA" id="ARBA00022741"/>
    </source>
</evidence>
<dbReference type="SUPFAM" id="SSF52540">
    <property type="entry name" value="P-loop containing nucleoside triphosphate hydrolases"/>
    <property type="match status" value="1"/>
</dbReference>
<dbReference type="PROSITE" id="PS50893">
    <property type="entry name" value="ABC_TRANSPORTER_2"/>
    <property type="match status" value="1"/>
</dbReference>
<sequence>MKTDAALRVEGLNVIRQGNHIIPDLSFSLPAGSITGLLGPSGSGKTTVLRAIIGVQKFSSGSIELLGRPAGHPELRRRVAYTSQSLSIYRDISVRANVEYFAALAGASAADARQALARVEMAEYAQRRVDSLSGGQASRVSLACALVGAPEFLILDEPTVGLDPVTRRALWETFHAIAAGGATLLISSHVMDEAARCDAVMLLRDGRLLAHAPIAEIERSTGTTTAEDAFLALIEGGSPA</sequence>
<evidence type="ECO:0000313" key="5">
    <source>
        <dbReference type="Proteomes" id="UP001180840"/>
    </source>
</evidence>
<feature type="domain" description="ABC transporter" evidence="3">
    <location>
        <begin position="7"/>
        <end position="230"/>
    </location>
</feature>
<dbReference type="InterPro" id="IPR003593">
    <property type="entry name" value="AAA+_ATPase"/>
</dbReference>
<dbReference type="CDD" id="cd03230">
    <property type="entry name" value="ABC_DR_subfamily_A"/>
    <property type="match status" value="1"/>
</dbReference>
<evidence type="ECO:0000259" key="3">
    <source>
        <dbReference type="PROSITE" id="PS50893"/>
    </source>
</evidence>
<keyword evidence="5" id="KW-1185">Reference proteome</keyword>
<organism evidence="4 5">
    <name type="scientific">Corynebacterium guangdongense</name>
    <dbReference type="NCBI Taxonomy" id="1783348"/>
    <lineage>
        <taxon>Bacteria</taxon>
        <taxon>Bacillati</taxon>
        <taxon>Actinomycetota</taxon>
        <taxon>Actinomycetes</taxon>
        <taxon>Mycobacteriales</taxon>
        <taxon>Corynebacteriaceae</taxon>
        <taxon>Corynebacterium</taxon>
    </lineage>
</organism>
<dbReference type="Gene3D" id="3.40.50.300">
    <property type="entry name" value="P-loop containing nucleotide triphosphate hydrolases"/>
    <property type="match status" value="1"/>
</dbReference>
<accession>A0ABU1ZUM9</accession>
<dbReference type="Proteomes" id="UP001180840">
    <property type="component" value="Unassembled WGS sequence"/>
</dbReference>
<dbReference type="EMBL" id="JAVDXZ010000001">
    <property type="protein sequence ID" value="MDR7328637.1"/>
    <property type="molecule type" value="Genomic_DNA"/>
</dbReference>